<dbReference type="InterPro" id="IPR029058">
    <property type="entry name" value="AB_hydrolase_fold"/>
</dbReference>
<evidence type="ECO:0000259" key="2">
    <source>
        <dbReference type="Pfam" id="PF20434"/>
    </source>
</evidence>
<sequence>MKTFQQALPLTQETADKTPAYLQGYLHEPNPETHQSTYPAIIIIPGGSYTHIPEHQAEQLALAFFAQGYQAFYLRYHFIDEGDPLMPAPLVDLAHAVTYLNKNHHALALDATKIVIAGFSVGGHIAALYGDYWASDFLDQVSQTTKATRQPAAIILGYPVIRLDAGFPKAKADALAITDNLDFYAADQHVSKTNPATFIWVTNDDQAVPVKNSLLYAAALNAANVAQELHIFDHGPHGLALANAQTAWRSGTDLPHVAKWFDLAQEWLFHTLTTETLD</sequence>
<keyword evidence="4" id="KW-1185">Reference proteome</keyword>
<proteinExistence type="predicted"/>
<gene>
    <name evidence="3" type="ORF">ACFQ5M_07010</name>
</gene>
<dbReference type="GO" id="GO:0016787">
    <property type="term" value="F:hydrolase activity"/>
    <property type="evidence" value="ECO:0007669"/>
    <property type="project" value="UniProtKB-KW"/>
</dbReference>
<keyword evidence="1 3" id="KW-0378">Hydrolase</keyword>
<comment type="caution">
    <text evidence="3">The sequence shown here is derived from an EMBL/GenBank/DDBJ whole genome shotgun (WGS) entry which is preliminary data.</text>
</comment>
<dbReference type="Gene3D" id="3.40.50.1820">
    <property type="entry name" value="alpha/beta hydrolase"/>
    <property type="match status" value="1"/>
</dbReference>
<dbReference type="Proteomes" id="UP001597267">
    <property type="component" value="Unassembled WGS sequence"/>
</dbReference>
<organism evidence="3 4">
    <name type="scientific">Agrilactobacillus yilanensis</name>
    <dbReference type="NCBI Taxonomy" id="2485997"/>
    <lineage>
        <taxon>Bacteria</taxon>
        <taxon>Bacillati</taxon>
        <taxon>Bacillota</taxon>
        <taxon>Bacilli</taxon>
        <taxon>Lactobacillales</taxon>
        <taxon>Lactobacillaceae</taxon>
        <taxon>Agrilactobacillus</taxon>
    </lineage>
</organism>
<dbReference type="RefSeq" id="WP_125714493.1">
    <property type="nucleotide sequence ID" value="NZ_JBHTOP010000022.1"/>
</dbReference>
<evidence type="ECO:0000313" key="3">
    <source>
        <dbReference type="EMBL" id="MFD1671836.1"/>
    </source>
</evidence>
<feature type="domain" description="BD-FAE-like" evidence="2">
    <location>
        <begin position="31"/>
        <end position="219"/>
    </location>
</feature>
<dbReference type="PANTHER" id="PTHR48081:SF6">
    <property type="entry name" value="PEPTIDASE S9 PROLYL OLIGOPEPTIDASE CATALYTIC DOMAIN-CONTAINING PROTEIN"/>
    <property type="match status" value="1"/>
</dbReference>
<accession>A0ABW4J655</accession>
<dbReference type="InterPro" id="IPR050300">
    <property type="entry name" value="GDXG_lipolytic_enzyme"/>
</dbReference>
<dbReference type="InterPro" id="IPR049492">
    <property type="entry name" value="BD-FAE-like_dom"/>
</dbReference>
<dbReference type="SUPFAM" id="SSF53474">
    <property type="entry name" value="alpha/beta-Hydrolases"/>
    <property type="match status" value="1"/>
</dbReference>
<name>A0ABW4J655_9LACO</name>
<evidence type="ECO:0000313" key="4">
    <source>
        <dbReference type="Proteomes" id="UP001597267"/>
    </source>
</evidence>
<reference evidence="4" key="1">
    <citation type="journal article" date="2019" name="Int. J. Syst. Evol. Microbiol.">
        <title>The Global Catalogue of Microorganisms (GCM) 10K type strain sequencing project: providing services to taxonomists for standard genome sequencing and annotation.</title>
        <authorList>
            <consortium name="The Broad Institute Genomics Platform"/>
            <consortium name="The Broad Institute Genome Sequencing Center for Infectious Disease"/>
            <person name="Wu L."/>
            <person name="Ma J."/>
        </authorList>
    </citation>
    <scope>NUCLEOTIDE SEQUENCE [LARGE SCALE GENOMIC DNA]</scope>
    <source>
        <strain evidence="4">CCM 8896</strain>
    </source>
</reference>
<dbReference type="Pfam" id="PF20434">
    <property type="entry name" value="BD-FAE"/>
    <property type="match status" value="1"/>
</dbReference>
<evidence type="ECO:0000256" key="1">
    <source>
        <dbReference type="ARBA" id="ARBA00022801"/>
    </source>
</evidence>
<dbReference type="EMBL" id="JBHTOP010000022">
    <property type="protein sequence ID" value="MFD1671836.1"/>
    <property type="molecule type" value="Genomic_DNA"/>
</dbReference>
<protein>
    <submittedName>
        <fullName evidence="3">Alpha/beta hydrolase</fullName>
    </submittedName>
</protein>
<dbReference type="PANTHER" id="PTHR48081">
    <property type="entry name" value="AB HYDROLASE SUPERFAMILY PROTEIN C4A8.06C"/>
    <property type="match status" value="1"/>
</dbReference>